<evidence type="ECO:0000313" key="3">
    <source>
        <dbReference type="Proteomes" id="UP000252519"/>
    </source>
</evidence>
<keyword evidence="3" id="KW-1185">Reference proteome</keyword>
<name>A0A368H409_ANCCA</name>
<accession>A0A368H409</accession>
<gene>
    <name evidence="2" type="ORF">ANCCAN_02479</name>
</gene>
<feature type="region of interest" description="Disordered" evidence="1">
    <location>
        <begin position="1"/>
        <end position="27"/>
    </location>
</feature>
<evidence type="ECO:0000313" key="2">
    <source>
        <dbReference type="EMBL" id="RCN51326.1"/>
    </source>
</evidence>
<protein>
    <submittedName>
        <fullName evidence="2">Uncharacterized protein</fullName>
    </submittedName>
</protein>
<feature type="compositionally biased region" description="Polar residues" evidence="1">
    <location>
        <begin position="1"/>
        <end position="23"/>
    </location>
</feature>
<dbReference type="EMBL" id="JOJR01000014">
    <property type="protein sequence ID" value="RCN51326.1"/>
    <property type="molecule type" value="Genomic_DNA"/>
</dbReference>
<dbReference type="AlphaFoldDB" id="A0A368H409"/>
<reference evidence="2 3" key="1">
    <citation type="submission" date="2014-10" db="EMBL/GenBank/DDBJ databases">
        <title>Draft genome of the hookworm Ancylostoma caninum.</title>
        <authorList>
            <person name="Mitreva M."/>
        </authorList>
    </citation>
    <scope>NUCLEOTIDE SEQUENCE [LARGE SCALE GENOMIC DNA]</scope>
    <source>
        <strain evidence="2 3">Baltimore</strain>
    </source>
</reference>
<organism evidence="2 3">
    <name type="scientific">Ancylostoma caninum</name>
    <name type="common">Dog hookworm</name>
    <dbReference type="NCBI Taxonomy" id="29170"/>
    <lineage>
        <taxon>Eukaryota</taxon>
        <taxon>Metazoa</taxon>
        <taxon>Ecdysozoa</taxon>
        <taxon>Nematoda</taxon>
        <taxon>Chromadorea</taxon>
        <taxon>Rhabditida</taxon>
        <taxon>Rhabditina</taxon>
        <taxon>Rhabditomorpha</taxon>
        <taxon>Strongyloidea</taxon>
        <taxon>Ancylostomatidae</taxon>
        <taxon>Ancylostomatinae</taxon>
        <taxon>Ancylostoma</taxon>
    </lineage>
</organism>
<proteinExistence type="predicted"/>
<evidence type="ECO:0000256" key="1">
    <source>
        <dbReference type="SAM" id="MobiDB-lite"/>
    </source>
</evidence>
<sequence>MEEDCSVTTDKMTAHSTRSSTTKAPAAVPRRRIPVADYSHENERQVRYAARTVLSIIPFSFRDYFHISILY</sequence>
<dbReference type="Proteomes" id="UP000252519">
    <property type="component" value="Unassembled WGS sequence"/>
</dbReference>
<comment type="caution">
    <text evidence="2">The sequence shown here is derived from an EMBL/GenBank/DDBJ whole genome shotgun (WGS) entry which is preliminary data.</text>
</comment>